<dbReference type="SMART" id="SM00254">
    <property type="entry name" value="ShKT"/>
    <property type="match status" value="1"/>
</dbReference>
<evidence type="ECO:0000313" key="2">
    <source>
        <dbReference type="EMBL" id="KAL3102355.1"/>
    </source>
</evidence>
<accession>A0ABD2KI86</accession>
<gene>
    <name evidence="2" type="ORF">niasHT_029780</name>
</gene>
<comment type="caution">
    <text evidence="2">The sequence shown here is derived from an EMBL/GenBank/DDBJ whole genome shotgun (WGS) entry which is preliminary data.</text>
</comment>
<protein>
    <recommendedName>
        <fullName evidence="1">ShKT domain-containing protein</fullName>
    </recommendedName>
</protein>
<feature type="domain" description="ShKT" evidence="1">
    <location>
        <begin position="165"/>
        <end position="205"/>
    </location>
</feature>
<reference evidence="2 3" key="1">
    <citation type="submission" date="2024-10" db="EMBL/GenBank/DDBJ databases">
        <authorList>
            <person name="Kim D."/>
        </authorList>
    </citation>
    <scope>NUCLEOTIDE SEQUENCE [LARGE SCALE GENOMIC DNA]</scope>
    <source>
        <strain evidence="2">BH-2024</strain>
    </source>
</reference>
<dbReference type="AlphaFoldDB" id="A0ABD2KI86"/>
<evidence type="ECO:0000259" key="1">
    <source>
        <dbReference type="SMART" id="SM00254"/>
    </source>
</evidence>
<sequence>MSSFSGSYLYRSPVRPIEDSSSLNYSPHHSNATFWRHSYTFDTFRHSSAHPLQQSAFHRHNYTSSYQTPFVCRFEPAYRPQHVHIHVNKYEHKYKYNTKLNDEYKYKYNTKLNDGVKQYQHKYNYEYNTKYNTKYYQQHNPNIVHLYQQRFNHNQAWTDGAGQSNCRDAMPNNFCNRIKNAGQCLNRFLILRMMAVCRMTCGLCSANIVRIGGK</sequence>
<dbReference type="InterPro" id="IPR003582">
    <property type="entry name" value="ShKT_dom"/>
</dbReference>
<dbReference type="Proteomes" id="UP001620626">
    <property type="component" value="Unassembled WGS sequence"/>
</dbReference>
<dbReference type="Gene3D" id="1.10.10.1940">
    <property type="match status" value="1"/>
</dbReference>
<dbReference type="EMBL" id="JBICBT010000762">
    <property type="protein sequence ID" value="KAL3102355.1"/>
    <property type="molecule type" value="Genomic_DNA"/>
</dbReference>
<proteinExistence type="predicted"/>
<organism evidence="2 3">
    <name type="scientific">Heterodera trifolii</name>
    <dbReference type="NCBI Taxonomy" id="157864"/>
    <lineage>
        <taxon>Eukaryota</taxon>
        <taxon>Metazoa</taxon>
        <taxon>Ecdysozoa</taxon>
        <taxon>Nematoda</taxon>
        <taxon>Chromadorea</taxon>
        <taxon>Rhabditida</taxon>
        <taxon>Tylenchina</taxon>
        <taxon>Tylenchomorpha</taxon>
        <taxon>Tylenchoidea</taxon>
        <taxon>Heteroderidae</taxon>
        <taxon>Heteroderinae</taxon>
        <taxon>Heterodera</taxon>
    </lineage>
</organism>
<name>A0ABD2KI86_9BILA</name>
<evidence type="ECO:0000313" key="3">
    <source>
        <dbReference type="Proteomes" id="UP001620626"/>
    </source>
</evidence>
<keyword evidence="3" id="KW-1185">Reference proteome</keyword>